<dbReference type="OrthoDB" id="361457at2759"/>
<evidence type="ECO:0000256" key="1">
    <source>
        <dbReference type="SAM" id="MobiDB-lite"/>
    </source>
</evidence>
<feature type="region of interest" description="Disordered" evidence="1">
    <location>
        <begin position="327"/>
        <end position="346"/>
    </location>
</feature>
<organism evidence="2 3">
    <name type="scientific">Theileria orientalis</name>
    <dbReference type="NCBI Taxonomy" id="68886"/>
    <lineage>
        <taxon>Eukaryota</taxon>
        <taxon>Sar</taxon>
        <taxon>Alveolata</taxon>
        <taxon>Apicomplexa</taxon>
        <taxon>Aconoidasida</taxon>
        <taxon>Piroplasmida</taxon>
        <taxon>Theileriidae</taxon>
        <taxon>Theileria</taxon>
    </lineage>
</organism>
<dbReference type="AlphaFoldDB" id="A0A976M4W4"/>
<dbReference type="Proteomes" id="UP000244803">
    <property type="component" value="Chromosome 1"/>
</dbReference>
<proteinExistence type="predicted"/>
<sequence length="419" mass="47368">MSLSNISSIVEQLGLPFSCVVARRDLVSFSINQLNLLKNVSRKFSQIDLLDKNYPSDEILAKFFRNGSRVLEESLSLMNNNSHNVDLPRPSILFRAFESSLINHESLTHLTNDISNLDLNHAMVKLERVLNDSLISFFCTIGNSGLFLHNMNFLKNVLSHISIKRLRYPGLVCVLGILSKCDLFRYNEFQAFIDSIFSYFTRNHRALGYLSDLDTTLLLFHKIATLYMVQPTSVLTNTRNIDIGQMKHAEELLTLLEASIVKVSQIVDYRPSDSTPSGVGKHMKSLNNLVQSVFLIHEYDRDLIFRLPVDKLIKLKSILSEEFLTQQSGNTYNPGENEPTESKINPDATNHLNTTSSLHMKIHKVLAAIINSETVGIHTNGLGSNCVDHEDAGQRKYVKKVLNEIRLGSSLYFIDLLVI</sequence>
<gene>
    <name evidence="2" type="ORF">MACJ_000889</name>
</gene>
<name>A0A976M4W4_THEOR</name>
<reference evidence="2" key="1">
    <citation type="submission" date="2022-07" db="EMBL/GenBank/DDBJ databases">
        <title>Evaluation of T. orientalis genome assembly methods using nanopore sequencing and analysis of variation between genomes.</title>
        <authorList>
            <person name="Yam J."/>
            <person name="Micallef M.L."/>
            <person name="Liu M."/>
            <person name="Djordjevic S.P."/>
            <person name="Bogema D.R."/>
            <person name="Jenkins C."/>
        </authorList>
    </citation>
    <scope>NUCLEOTIDE SEQUENCE</scope>
    <source>
        <strain evidence="2">Fish Creek</strain>
    </source>
</reference>
<protein>
    <submittedName>
        <fullName evidence="2">Uncharacterized protein</fullName>
    </submittedName>
</protein>
<dbReference type="EMBL" id="CP056065">
    <property type="protein sequence ID" value="UKJ88445.2"/>
    <property type="molecule type" value="Genomic_DNA"/>
</dbReference>
<evidence type="ECO:0000313" key="3">
    <source>
        <dbReference type="Proteomes" id="UP000244803"/>
    </source>
</evidence>
<evidence type="ECO:0000313" key="2">
    <source>
        <dbReference type="EMBL" id="UKJ88445.2"/>
    </source>
</evidence>
<accession>A0A976M4W4</accession>